<accession>A0A7G8LI75</accession>
<protein>
    <submittedName>
        <fullName evidence="1">Uncharacterized protein</fullName>
    </submittedName>
</protein>
<dbReference type="GeneID" id="63210900"/>
<dbReference type="Proteomes" id="UP000515841">
    <property type="component" value="Segment"/>
</dbReference>
<keyword evidence="2" id="KW-1185">Reference proteome</keyword>
<reference evidence="1 2" key="1">
    <citation type="submission" date="2020-06" db="EMBL/GenBank/DDBJ databases">
        <authorList>
            <person name="Spencer C.E."/>
            <person name="Frederick G.D."/>
            <person name="Baliraine F.N."/>
            <person name="Favela G."/>
            <person name="Farmer V."/>
            <person name="Galindo A."/>
            <person name="Garlena R.A."/>
            <person name="Russell D.A."/>
            <person name="Pope W.H."/>
            <person name="Jacobs-Sera D."/>
            <person name="Hatfull G.F."/>
        </authorList>
    </citation>
    <scope>NUCLEOTIDE SEQUENCE [LARGE SCALE GENOMIC DNA]</scope>
</reference>
<evidence type="ECO:0000313" key="2">
    <source>
        <dbReference type="Proteomes" id="UP000515841"/>
    </source>
</evidence>
<evidence type="ECO:0000313" key="1">
    <source>
        <dbReference type="EMBL" id="QNJ56947.1"/>
    </source>
</evidence>
<sequence length="85" mass="9582">MTNAVEGEILRNGNVYATVLPYSTQGHGVHADTYRWAVYMIGDAGPALMTDGRKYFRDRPEVAESEARRAAMESFNIWDKRINGD</sequence>
<organism evidence="1 2">
    <name type="scientific">Mycobacterium phage Reindeer</name>
    <dbReference type="NCBI Taxonomy" id="2762283"/>
    <lineage>
        <taxon>Viruses</taxon>
        <taxon>Duplodnaviria</taxon>
        <taxon>Heunggongvirae</taxon>
        <taxon>Uroviricota</taxon>
        <taxon>Caudoviricetes</taxon>
        <taxon>Vilmaviridae</taxon>
        <taxon>Mclasvirinae</taxon>
        <taxon>Bongovirus</taxon>
        <taxon>Bongovirus reindeer</taxon>
    </lineage>
</organism>
<dbReference type="RefSeq" id="YP_010014198.1">
    <property type="nucleotide sequence ID" value="NC_053516.1"/>
</dbReference>
<dbReference type="EMBL" id="MT658803">
    <property type="protein sequence ID" value="QNJ56947.1"/>
    <property type="molecule type" value="Genomic_DNA"/>
</dbReference>
<gene>
    <name evidence="1" type="primary">156</name>
    <name evidence="1" type="ORF">SEA_REINDEER_156</name>
</gene>
<dbReference type="KEGG" id="vg:63210900"/>
<name>A0A7G8LI75_9CAUD</name>
<proteinExistence type="predicted"/>